<gene>
    <name evidence="1" type="ORF">MENT_LOCUS26737</name>
</gene>
<protein>
    <submittedName>
        <fullName evidence="1">Uncharacterized protein</fullName>
    </submittedName>
</protein>
<name>A0A6V7VJI9_MELEN</name>
<reference evidence="1 2" key="1">
    <citation type="submission" date="2020-08" db="EMBL/GenBank/DDBJ databases">
        <authorList>
            <person name="Koutsovoulos G."/>
            <person name="Danchin GJ E."/>
        </authorList>
    </citation>
    <scope>NUCLEOTIDE SEQUENCE [LARGE SCALE GENOMIC DNA]</scope>
</reference>
<dbReference type="Proteomes" id="UP000580250">
    <property type="component" value="Unassembled WGS sequence"/>
</dbReference>
<dbReference type="AlphaFoldDB" id="A0A6V7VJI9"/>
<dbReference type="EMBL" id="CAJEWN010000246">
    <property type="protein sequence ID" value="CAD2175033.1"/>
    <property type="molecule type" value="Genomic_DNA"/>
</dbReference>
<organism evidence="1 2">
    <name type="scientific">Meloidogyne enterolobii</name>
    <name type="common">Root-knot nematode worm</name>
    <name type="synonym">Meloidogyne mayaguensis</name>
    <dbReference type="NCBI Taxonomy" id="390850"/>
    <lineage>
        <taxon>Eukaryota</taxon>
        <taxon>Metazoa</taxon>
        <taxon>Ecdysozoa</taxon>
        <taxon>Nematoda</taxon>
        <taxon>Chromadorea</taxon>
        <taxon>Rhabditida</taxon>
        <taxon>Tylenchina</taxon>
        <taxon>Tylenchomorpha</taxon>
        <taxon>Tylenchoidea</taxon>
        <taxon>Meloidogynidae</taxon>
        <taxon>Meloidogyninae</taxon>
        <taxon>Meloidogyne</taxon>
    </lineage>
</organism>
<sequence length="53" mass="6735">MDFLNFYFNYNQLIKNACVKLNKKFFRVWIRTRDLPRSCSLHHYRLNHIKHFF</sequence>
<evidence type="ECO:0000313" key="1">
    <source>
        <dbReference type="EMBL" id="CAD2175033.1"/>
    </source>
</evidence>
<evidence type="ECO:0000313" key="2">
    <source>
        <dbReference type="Proteomes" id="UP000580250"/>
    </source>
</evidence>
<comment type="caution">
    <text evidence="1">The sequence shown here is derived from an EMBL/GenBank/DDBJ whole genome shotgun (WGS) entry which is preliminary data.</text>
</comment>
<proteinExistence type="predicted"/>
<accession>A0A6V7VJI9</accession>